<evidence type="ECO:0000259" key="8">
    <source>
        <dbReference type="Pfam" id="PF05567"/>
    </source>
</evidence>
<evidence type="ECO:0000256" key="6">
    <source>
        <dbReference type="ARBA" id="ARBA00023263"/>
    </source>
</evidence>
<dbReference type="InterPro" id="IPR008707">
    <property type="entry name" value="B-propeller_PilY1"/>
</dbReference>
<dbReference type="Proteomes" id="UP000633263">
    <property type="component" value="Unassembled WGS sequence"/>
</dbReference>
<gene>
    <name evidence="9" type="ORF">GCM10009083_00250</name>
</gene>
<evidence type="ECO:0000256" key="1">
    <source>
        <dbReference type="ARBA" id="ARBA00004561"/>
    </source>
</evidence>
<evidence type="ECO:0000256" key="5">
    <source>
        <dbReference type="ARBA" id="ARBA00022837"/>
    </source>
</evidence>
<keyword evidence="6" id="KW-0281">Fimbrium</keyword>
<comment type="subcellular location">
    <subcellularLocation>
        <location evidence="1">Fimbrium</location>
    </subcellularLocation>
</comment>
<evidence type="ECO:0000313" key="10">
    <source>
        <dbReference type="Proteomes" id="UP000633263"/>
    </source>
</evidence>
<feature type="signal peptide" evidence="7">
    <location>
        <begin position="1"/>
        <end position="29"/>
    </location>
</feature>
<sequence length="891" mass="92507">MPIPVCETRRLILLSTALASAVLAAQASAFAPFSGPMQAASVVPPNVLLLLDNTSIAATDPAGDAVLSGVGEAVKTLMDRHHELRFGLFGLRAPLAGESAPVGVMLAEAGGTDGDARRATMHRALTDLRPLAGGSSAALAAAWRGVADHLGDPLVSPQTLRCQHNLGLIVAGDQPEEEVAAIDLEEQAREAWQVDLRSGGADLAGSSWDDPAFAVQNLRTSTVALAAGGGYLQRAAAAGAGEHVQVGDFPDLEGALTAALLSMTSVAGAAGGIDTGAGAVAVGADRVYQTRIDTADWSGSLRAYRIGEDGAPSGLLMDTDGSFLPGSPTGRFETWRRGEGGAAGVGVPLDSGTLSALSTVQQRLLEQEAQRAGLGREEGQRLLNWARGEEDPDLRRRDRLLGDIVRSAPLVTGADHHALSATMVRGYDSYLARRLRRMPEAVIVGSNDGFVRLFDSEGGHLYSYLPAAAHRGLGARAHPGYAQGYQHRSGVDGRLAVGDVSLSGEWATVAAGGLGAGGRALFALRLFSESADIPQVLRERGADEIPGLGHVYGPPQFAQLGDRAVLILGNGYGSARGQASLLALDMLTGALLAELTVGGRDGATHGNGLSAPVLQFDSAGTLRAAIAGDLHGQLWKFDLIGNDPAGWRVANAGTPLFTAAPGQPITSQPVLLPRFTGDGNLLMFGTGKLLEAGDLADTQVQAFYAVLDRPGTSAGLSPAALQKQRLHATVDPVTGQRLRVVDATPVDWSSRHGWHLPFDGVPGERVIHEAVVRHSRVMFPTTVAGVDTGDPCITHTGGWLMSLMLASGGLPPEATLDVTGDLRVDGDDVPAAGLELPDGLPGGLGLIELADASRLPGCAGERYLVPGSRELALLAGESQCSFERIIWRQLK</sequence>
<reference evidence="10" key="1">
    <citation type="journal article" date="2019" name="Int. J. Syst. Evol. Microbiol.">
        <title>The Global Catalogue of Microorganisms (GCM) 10K type strain sequencing project: providing services to taxonomists for standard genome sequencing and annotation.</title>
        <authorList>
            <consortium name="The Broad Institute Genomics Platform"/>
            <consortium name="The Broad Institute Genome Sequencing Center for Infectious Disease"/>
            <person name="Wu L."/>
            <person name="Ma J."/>
        </authorList>
    </citation>
    <scope>NUCLEOTIDE SEQUENCE [LARGE SCALE GENOMIC DNA]</scope>
    <source>
        <strain evidence="10">JCM 11590</strain>
    </source>
</reference>
<dbReference type="EMBL" id="BMNN01000001">
    <property type="protein sequence ID" value="GGI87876.1"/>
    <property type="molecule type" value="Genomic_DNA"/>
</dbReference>
<keyword evidence="7" id="KW-0732">Signal</keyword>
<keyword evidence="3" id="KW-1029">Fimbrium biogenesis</keyword>
<dbReference type="Pfam" id="PF05567">
    <property type="entry name" value="T4P_PilY1"/>
    <property type="match status" value="1"/>
</dbReference>
<evidence type="ECO:0000256" key="7">
    <source>
        <dbReference type="SAM" id="SignalP"/>
    </source>
</evidence>
<evidence type="ECO:0000256" key="2">
    <source>
        <dbReference type="ARBA" id="ARBA00008387"/>
    </source>
</evidence>
<feature type="chain" id="PRO_5045866152" description="PilY1 beta-propeller domain-containing protein" evidence="7">
    <location>
        <begin position="30"/>
        <end position="891"/>
    </location>
</feature>
<comment type="similarity">
    <text evidence="2">Belongs to the PilY1 family.</text>
</comment>
<dbReference type="SUPFAM" id="SSF50998">
    <property type="entry name" value="Quinoprotein alcohol dehydrogenase-like"/>
    <property type="match status" value="1"/>
</dbReference>
<evidence type="ECO:0000256" key="3">
    <source>
        <dbReference type="ARBA" id="ARBA00022558"/>
    </source>
</evidence>
<feature type="domain" description="PilY1 beta-propeller" evidence="8">
    <location>
        <begin position="401"/>
        <end position="714"/>
    </location>
</feature>
<protein>
    <recommendedName>
        <fullName evidence="8">PilY1 beta-propeller domain-containing protein</fullName>
    </recommendedName>
</protein>
<dbReference type="RefSeq" id="WP_188634592.1">
    <property type="nucleotide sequence ID" value="NZ_BMNN01000001.1"/>
</dbReference>
<dbReference type="InterPro" id="IPR011047">
    <property type="entry name" value="Quinoprotein_ADH-like_sf"/>
</dbReference>
<keyword evidence="5" id="KW-0106">Calcium</keyword>
<keyword evidence="10" id="KW-1185">Reference proteome</keyword>
<name>A0ABQ2CHR2_9GAMM</name>
<proteinExistence type="inferred from homology"/>
<organism evidence="9 10">
    <name type="scientific">Halopseudomonas pertucinogena</name>
    <dbReference type="NCBI Taxonomy" id="86175"/>
    <lineage>
        <taxon>Bacteria</taxon>
        <taxon>Pseudomonadati</taxon>
        <taxon>Pseudomonadota</taxon>
        <taxon>Gammaproteobacteria</taxon>
        <taxon>Pseudomonadales</taxon>
        <taxon>Pseudomonadaceae</taxon>
        <taxon>Halopseudomonas</taxon>
    </lineage>
</organism>
<comment type="caution">
    <text evidence="9">The sequence shown here is derived from an EMBL/GenBank/DDBJ whole genome shotgun (WGS) entry which is preliminary data.</text>
</comment>
<evidence type="ECO:0000313" key="9">
    <source>
        <dbReference type="EMBL" id="GGI87876.1"/>
    </source>
</evidence>
<accession>A0ABQ2CHR2</accession>
<evidence type="ECO:0000256" key="4">
    <source>
        <dbReference type="ARBA" id="ARBA00022723"/>
    </source>
</evidence>
<keyword evidence="4" id="KW-0479">Metal-binding</keyword>